<accession>A0A426U4E9</accession>
<dbReference type="Pfam" id="PF16292">
    <property type="entry name" value="DUF4938"/>
    <property type="match status" value="1"/>
</dbReference>
<dbReference type="Proteomes" id="UP000280307">
    <property type="component" value="Unassembled WGS sequence"/>
</dbReference>
<dbReference type="EMBL" id="RSAS01000240">
    <property type="protein sequence ID" value="RRR74779.1"/>
    <property type="molecule type" value="Genomic_DNA"/>
</dbReference>
<organism evidence="1 2">
    <name type="scientific">Candidatus Viridilinea halotolerans</name>
    <dbReference type="NCBI Taxonomy" id="2491704"/>
    <lineage>
        <taxon>Bacteria</taxon>
        <taxon>Bacillati</taxon>
        <taxon>Chloroflexota</taxon>
        <taxon>Chloroflexia</taxon>
        <taxon>Chloroflexales</taxon>
        <taxon>Chloroflexineae</taxon>
        <taxon>Oscillochloridaceae</taxon>
        <taxon>Candidatus Viridilinea</taxon>
    </lineage>
</organism>
<comment type="caution">
    <text evidence="1">The sequence shown here is derived from an EMBL/GenBank/DDBJ whole genome shotgun (WGS) entry which is preliminary data.</text>
</comment>
<dbReference type="InterPro" id="IPR032554">
    <property type="entry name" value="DUF4938"/>
</dbReference>
<gene>
    <name evidence="1" type="ORF">EI684_06320</name>
</gene>
<reference evidence="1 2" key="1">
    <citation type="submission" date="2018-12" db="EMBL/GenBank/DDBJ databases">
        <title>Genome Sequence of Candidatus Viridilinea halotolerans isolated from saline sulfide-rich spring.</title>
        <authorList>
            <person name="Grouzdev D.S."/>
            <person name="Burganskaya E.I."/>
            <person name="Krutkina M.S."/>
            <person name="Sukhacheva M.V."/>
            <person name="Gorlenko V.M."/>
        </authorList>
    </citation>
    <scope>NUCLEOTIDE SEQUENCE [LARGE SCALE GENOMIC DNA]</scope>
    <source>
        <strain evidence="1">Chok-6</strain>
    </source>
</reference>
<dbReference type="AlphaFoldDB" id="A0A426U4E9"/>
<protein>
    <submittedName>
        <fullName evidence="1">DUF4938 domain-containing protein</fullName>
    </submittedName>
</protein>
<proteinExistence type="predicted"/>
<name>A0A426U4E9_9CHLR</name>
<evidence type="ECO:0000313" key="2">
    <source>
        <dbReference type="Proteomes" id="UP000280307"/>
    </source>
</evidence>
<sequence>MTPIAIMRLRAYSGPNILGPGSGVWLLARCDQDRSAELRMAIKDGAQFIGLVLARLEVEARPLEDGTGVFISLLFSCDVPALGAALCEYVAARIVADAHYHASWDREAPLLALQAQRRTVSLPATAVQIIAEALQRGIPHFVTATGHLQLGYGAHSWQVELASLMTPPATPPEPPWAQLGCVPLVLVTGAHERAAAVKRLAADTAALGVQVRSLTDASFAAAREALADPQAEALVLGLATDDILRYGLPCDRCDLAVITDRAGPCPGEASDEDEWLRALGIPMLLSNQPVRLNLSDLRLLPLVPYAPNGVVDWPTHRT</sequence>
<evidence type="ECO:0000313" key="1">
    <source>
        <dbReference type="EMBL" id="RRR74779.1"/>
    </source>
</evidence>